<feature type="transmembrane region" description="Helical" evidence="7">
    <location>
        <begin position="133"/>
        <end position="156"/>
    </location>
</feature>
<dbReference type="PANTHER" id="PTHR30183">
    <property type="entry name" value="MOLYBDENUM TRANSPORT SYSTEM PERMEASE PROTEIN MODB"/>
    <property type="match status" value="1"/>
</dbReference>
<evidence type="ECO:0000313" key="10">
    <source>
        <dbReference type="Proteomes" id="UP001597151"/>
    </source>
</evidence>
<keyword evidence="3" id="KW-1003">Cell membrane</keyword>
<feature type="transmembrane region" description="Helical" evidence="7">
    <location>
        <begin position="285"/>
        <end position="309"/>
    </location>
</feature>
<name>A0ABW3THT6_9RHOB</name>
<comment type="subcellular location">
    <subcellularLocation>
        <location evidence="1 7">Cell membrane</location>
        <topology evidence="1 7">Multi-pass membrane protein</topology>
    </subcellularLocation>
</comment>
<dbReference type="Gene3D" id="1.10.3720.10">
    <property type="entry name" value="MetI-like"/>
    <property type="match status" value="2"/>
</dbReference>
<feature type="transmembrane region" description="Helical" evidence="7">
    <location>
        <begin position="88"/>
        <end position="113"/>
    </location>
</feature>
<dbReference type="PANTHER" id="PTHR30183:SF9">
    <property type="entry name" value="THIAMINE TRANSPORT SYSTEM PERMEASE PROTEIN THIP"/>
    <property type="match status" value="1"/>
</dbReference>
<feature type="domain" description="ABC transmembrane type-1" evidence="8">
    <location>
        <begin position="54"/>
        <end position="254"/>
    </location>
</feature>
<evidence type="ECO:0000256" key="2">
    <source>
        <dbReference type="ARBA" id="ARBA00022448"/>
    </source>
</evidence>
<proteinExistence type="inferred from homology"/>
<dbReference type="Pfam" id="PF00528">
    <property type="entry name" value="BPD_transp_1"/>
    <property type="match status" value="1"/>
</dbReference>
<evidence type="ECO:0000256" key="4">
    <source>
        <dbReference type="ARBA" id="ARBA00022692"/>
    </source>
</evidence>
<feature type="transmembrane region" description="Helical" evidence="7">
    <location>
        <begin position="58"/>
        <end position="76"/>
    </location>
</feature>
<reference evidence="10" key="1">
    <citation type="journal article" date="2019" name="Int. J. Syst. Evol. Microbiol.">
        <title>The Global Catalogue of Microorganisms (GCM) 10K type strain sequencing project: providing services to taxonomists for standard genome sequencing and annotation.</title>
        <authorList>
            <consortium name="The Broad Institute Genomics Platform"/>
            <consortium name="The Broad Institute Genome Sequencing Center for Infectious Disease"/>
            <person name="Wu L."/>
            <person name="Ma J."/>
        </authorList>
    </citation>
    <scope>NUCLEOTIDE SEQUENCE [LARGE SCALE GENOMIC DNA]</scope>
    <source>
        <strain evidence="10">CCUG 55328</strain>
    </source>
</reference>
<comment type="caution">
    <text evidence="9">The sequence shown here is derived from an EMBL/GenBank/DDBJ whole genome shotgun (WGS) entry which is preliminary data.</text>
</comment>
<keyword evidence="2 7" id="KW-0813">Transport</keyword>
<feature type="transmembrane region" description="Helical" evidence="7">
    <location>
        <begin position="386"/>
        <end position="407"/>
    </location>
</feature>
<dbReference type="Proteomes" id="UP001597151">
    <property type="component" value="Unassembled WGS sequence"/>
</dbReference>
<evidence type="ECO:0000313" key="9">
    <source>
        <dbReference type="EMBL" id="MFD1195305.1"/>
    </source>
</evidence>
<feature type="transmembrane region" description="Helical" evidence="7">
    <location>
        <begin position="359"/>
        <end position="380"/>
    </location>
</feature>
<feature type="transmembrane region" description="Helical" evidence="7">
    <location>
        <begin position="329"/>
        <end position="352"/>
    </location>
</feature>
<dbReference type="SUPFAM" id="SSF161098">
    <property type="entry name" value="MetI-like"/>
    <property type="match status" value="2"/>
</dbReference>
<feature type="transmembrane region" description="Helical" evidence="7">
    <location>
        <begin position="490"/>
        <end position="511"/>
    </location>
</feature>
<evidence type="ECO:0000256" key="3">
    <source>
        <dbReference type="ARBA" id="ARBA00022475"/>
    </source>
</evidence>
<protein>
    <submittedName>
        <fullName evidence="9">Thiamine/thiamine pyrophosphate ABC transporter permease ThiP</fullName>
    </submittedName>
</protein>
<feature type="domain" description="ABC transmembrane type-1" evidence="8">
    <location>
        <begin position="326"/>
        <end position="511"/>
    </location>
</feature>
<dbReference type="InterPro" id="IPR035906">
    <property type="entry name" value="MetI-like_sf"/>
</dbReference>
<comment type="similarity">
    <text evidence="7">Belongs to the binding-protein-dependent transport system permease family.</text>
</comment>
<organism evidence="9 10">
    <name type="scientific">Seohaeicola saemankumensis</name>
    <dbReference type="NCBI Taxonomy" id="481181"/>
    <lineage>
        <taxon>Bacteria</taxon>
        <taxon>Pseudomonadati</taxon>
        <taxon>Pseudomonadota</taxon>
        <taxon>Alphaproteobacteria</taxon>
        <taxon>Rhodobacterales</taxon>
        <taxon>Roseobacteraceae</taxon>
        <taxon>Seohaeicola</taxon>
    </lineage>
</organism>
<dbReference type="RefSeq" id="WP_380791851.1">
    <property type="nucleotide sequence ID" value="NZ_JBHTKR010000004.1"/>
</dbReference>
<feature type="transmembrane region" description="Helical" evidence="7">
    <location>
        <begin position="16"/>
        <end position="38"/>
    </location>
</feature>
<accession>A0ABW3THT6</accession>
<evidence type="ECO:0000256" key="6">
    <source>
        <dbReference type="ARBA" id="ARBA00023136"/>
    </source>
</evidence>
<evidence type="ECO:0000256" key="1">
    <source>
        <dbReference type="ARBA" id="ARBA00004651"/>
    </source>
</evidence>
<dbReference type="EMBL" id="JBHTKR010000004">
    <property type="protein sequence ID" value="MFD1195305.1"/>
    <property type="molecule type" value="Genomic_DNA"/>
</dbReference>
<evidence type="ECO:0000256" key="7">
    <source>
        <dbReference type="RuleBase" id="RU363032"/>
    </source>
</evidence>
<dbReference type="PROSITE" id="PS50928">
    <property type="entry name" value="ABC_TM1"/>
    <property type="match status" value="2"/>
</dbReference>
<feature type="transmembrane region" description="Helical" evidence="7">
    <location>
        <begin position="196"/>
        <end position="217"/>
    </location>
</feature>
<dbReference type="InterPro" id="IPR000515">
    <property type="entry name" value="MetI-like"/>
</dbReference>
<sequence>MAARPVPLGRNPAGRWAGWAVACMLVAFVALPLAAVFWRASAASLPGPADWAAVRFTLSQAVLSALFSVTLAIPVARALARRQFPGRGILITLMGAPFILPVIVAVLGLLAVFGRSGIINQALAWIGLPPVQIYGLHGVVLAHVFFNLPLATRILLQGWQGIPAERFRLAASLGCQPRDVFRLLEWPMLRATLPGAALLVFAICLSSFAVALTLGGGPRATTVELAIYQAFRLDFDLARAAVLSVLQMAIVMLAASLALRLSLLDGFGRGLDRVPRRWEAEQWPLRILDSLALMLAALFLLLPLGAVVWRGLSGLDALPIQVWRAAGVSLVMALSSTFLTVTMALSLAHLALQRRRIEALGLLGIAASPLVIGTGLFLLINPFGDPARWAFAVTVLVNAMAALPFALRVMAPALRDIERDFGPLADSLGMTGLSRLRGLTLPRLRRPLGFSAGLAAALSMGDLGVIALFADPERATLPLQILRLMGAYRMDAAAGAGLILLVFSLLLFWLFDQGGRRDADT</sequence>
<dbReference type="CDD" id="cd06261">
    <property type="entry name" value="TM_PBP2"/>
    <property type="match status" value="2"/>
</dbReference>
<keyword evidence="6 7" id="KW-0472">Membrane</keyword>
<feature type="transmembrane region" description="Helical" evidence="7">
    <location>
        <begin position="448"/>
        <end position="470"/>
    </location>
</feature>
<evidence type="ECO:0000259" key="8">
    <source>
        <dbReference type="PROSITE" id="PS50928"/>
    </source>
</evidence>
<evidence type="ECO:0000256" key="5">
    <source>
        <dbReference type="ARBA" id="ARBA00022989"/>
    </source>
</evidence>
<keyword evidence="4 7" id="KW-0812">Transmembrane</keyword>
<keyword evidence="10" id="KW-1185">Reference proteome</keyword>
<feature type="transmembrane region" description="Helical" evidence="7">
    <location>
        <begin position="237"/>
        <end position="264"/>
    </location>
</feature>
<keyword evidence="5 7" id="KW-1133">Transmembrane helix</keyword>
<gene>
    <name evidence="9" type="ORF">ACFQ3C_11545</name>
</gene>